<comment type="caution">
    <text evidence="2">The sequence shown here is derived from an EMBL/GenBank/DDBJ whole genome shotgun (WGS) entry which is preliminary data.</text>
</comment>
<evidence type="ECO:0000313" key="2">
    <source>
        <dbReference type="EMBL" id="KAL0993076.1"/>
    </source>
</evidence>
<dbReference type="PANTHER" id="PTHR33689:SF1">
    <property type="entry name" value="FAS-BINDING FACTOR 1"/>
    <property type="match status" value="1"/>
</dbReference>
<dbReference type="InterPro" id="IPR033561">
    <property type="entry name" value="FBF1"/>
</dbReference>
<dbReference type="AlphaFoldDB" id="A0ABD0X1D8"/>
<evidence type="ECO:0000256" key="1">
    <source>
        <dbReference type="SAM" id="MobiDB-lite"/>
    </source>
</evidence>
<reference evidence="2 3" key="1">
    <citation type="submission" date="2024-06" db="EMBL/GenBank/DDBJ databases">
        <authorList>
            <person name="Pan Q."/>
            <person name="Wen M."/>
            <person name="Jouanno E."/>
            <person name="Zahm M."/>
            <person name="Klopp C."/>
            <person name="Cabau C."/>
            <person name="Louis A."/>
            <person name="Berthelot C."/>
            <person name="Parey E."/>
            <person name="Roest Crollius H."/>
            <person name="Montfort J."/>
            <person name="Robinson-Rechavi M."/>
            <person name="Bouchez O."/>
            <person name="Lampietro C."/>
            <person name="Lopez Roques C."/>
            <person name="Donnadieu C."/>
            <person name="Postlethwait J."/>
            <person name="Bobe J."/>
            <person name="Verreycken H."/>
            <person name="Guiguen Y."/>
        </authorList>
    </citation>
    <scope>NUCLEOTIDE SEQUENCE [LARGE SCALE GENOMIC DNA]</scope>
    <source>
        <strain evidence="2">Up_M1</strain>
        <tissue evidence="2">Testis</tissue>
    </source>
</reference>
<dbReference type="EMBL" id="JAGEUA010000003">
    <property type="protein sequence ID" value="KAL0993076.1"/>
    <property type="molecule type" value="Genomic_DNA"/>
</dbReference>
<feature type="compositionally biased region" description="Basic and acidic residues" evidence="1">
    <location>
        <begin position="211"/>
        <end position="221"/>
    </location>
</feature>
<feature type="region of interest" description="Disordered" evidence="1">
    <location>
        <begin position="1"/>
        <end position="49"/>
    </location>
</feature>
<proteinExistence type="predicted"/>
<dbReference type="Proteomes" id="UP001557470">
    <property type="component" value="Unassembled WGS sequence"/>
</dbReference>
<evidence type="ECO:0000313" key="3">
    <source>
        <dbReference type="Proteomes" id="UP001557470"/>
    </source>
</evidence>
<gene>
    <name evidence="2" type="ORF">UPYG_G00102930</name>
</gene>
<accession>A0ABD0X1D8</accession>
<sequence length="221" mass="23783">MAKQKRQKNSIDDMLGDLLGDDDFPVNAKAPFRDRGRLLSSLPSASGKRSLFEDSNFFSKLVDSVDNDNEGSDVSEADPTALLASMKDIDDMDADLFESKKKPLSAPAQSKVSSIGGPLNNPPKSGEMSKGVLDEPSIEKPSSAPASTARGYKKFSFTDDDDEVVVAPITDTKDLGDPLADLLDDLSLEKKTKVKKTPVEKSLMSPQDSPVLKEKRTSSGS</sequence>
<name>A0ABD0X1D8_UMBPY</name>
<feature type="region of interest" description="Disordered" evidence="1">
    <location>
        <begin position="194"/>
        <end position="221"/>
    </location>
</feature>
<feature type="region of interest" description="Disordered" evidence="1">
    <location>
        <begin position="98"/>
        <end position="154"/>
    </location>
</feature>
<keyword evidence="3" id="KW-1185">Reference proteome</keyword>
<protein>
    <submittedName>
        <fullName evidence="2">Uncharacterized protein</fullName>
    </submittedName>
</protein>
<dbReference type="PANTHER" id="PTHR33689">
    <property type="entry name" value="FAS-BINDING FACTOR 1"/>
    <property type="match status" value="1"/>
</dbReference>
<organism evidence="2 3">
    <name type="scientific">Umbra pygmaea</name>
    <name type="common">Eastern mudminnow</name>
    <dbReference type="NCBI Taxonomy" id="75934"/>
    <lineage>
        <taxon>Eukaryota</taxon>
        <taxon>Metazoa</taxon>
        <taxon>Chordata</taxon>
        <taxon>Craniata</taxon>
        <taxon>Vertebrata</taxon>
        <taxon>Euteleostomi</taxon>
        <taxon>Actinopterygii</taxon>
        <taxon>Neopterygii</taxon>
        <taxon>Teleostei</taxon>
        <taxon>Protacanthopterygii</taxon>
        <taxon>Esociformes</taxon>
        <taxon>Umbridae</taxon>
        <taxon>Umbra</taxon>
    </lineage>
</organism>